<evidence type="ECO:0000256" key="1">
    <source>
        <dbReference type="ARBA" id="ARBA00005466"/>
    </source>
</evidence>
<evidence type="ECO:0000256" key="2">
    <source>
        <dbReference type="ARBA" id="ARBA00023002"/>
    </source>
</evidence>
<name>A0A8H4AXB2_GIGMA</name>
<organism evidence="3 4">
    <name type="scientific">Gigaspora margarita</name>
    <dbReference type="NCBI Taxonomy" id="4874"/>
    <lineage>
        <taxon>Eukaryota</taxon>
        <taxon>Fungi</taxon>
        <taxon>Fungi incertae sedis</taxon>
        <taxon>Mucoromycota</taxon>
        <taxon>Glomeromycotina</taxon>
        <taxon>Glomeromycetes</taxon>
        <taxon>Diversisporales</taxon>
        <taxon>Gigasporaceae</taxon>
        <taxon>Gigaspora</taxon>
    </lineage>
</organism>
<evidence type="ECO:0000313" key="3">
    <source>
        <dbReference type="EMBL" id="KAF0541547.1"/>
    </source>
</evidence>
<dbReference type="EMBL" id="WTPW01000151">
    <property type="protein sequence ID" value="KAF0541547.1"/>
    <property type="molecule type" value="Genomic_DNA"/>
</dbReference>
<proteinExistence type="inferred from homology"/>
<sequence length="118" mass="13349">MENKYPYIDVDKIQNCLTDSGITARAHYYSSGIDCVVKPKNENNYCYNIAAEKNTQIFCYPIVIVHLLNLSDVSEAIKYGAKNKISIVARAGGHSFESYSIVMKIVFWLFILTTSKIL</sequence>
<dbReference type="InterPro" id="IPR016167">
    <property type="entry name" value="FAD-bd_PCMH_sub1"/>
</dbReference>
<accession>A0A8H4AXB2</accession>
<reference evidence="3 4" key="1">
    <citation type="journal article" date="2019" name="Environ. Microbiol.">
        <title>At the nexus of three kingdoms: the genome of the mycorrhizal fungus Gigaspora margarita provides insights into plant, endobacterial and fungal interactions.</title>
        <authorList>
            <person name="Venice F."/>
            <person name="Ghignone S."/>
            <person name="Salvioli di Fossalunga A."/>
            <person name="Amselem J."/>
            <person name="Novero M."/>
            <person name="Xianan X."/>
            <person name="Sedzielewska Toro K."/>
            <person name="Morin E."/>
            <person name="Lipzen A."/>
            <person name="Grigoriev I.V."/>
            <person name="Henrissat B."/>
            <person name="Martin F.M."/>
            <person name="Bonfante P."/>
        </authorList>
    </citation>
    <scope>NUCLEOTIDE SEQUENCE [LARGE SCALE GENOMIC DNA]</scope>
    <source>
        <strain evidence="3 4">BEG34</strain>
    </source>
</reference>
<dbReference type="InterPro" id="IPR006093">
    <property type="entry name" value="Oxy_OxRdtase_FAD_BS"/>
</dbReference>
<gene>
    <name evidence="3" type="ORF">F8M41_005318</name>
</gene>
<dbReference type="Gene3D" id="3.30.43.10">
    <property type="entry name" value="Uridine Diphospho-n-acetylenolpyruvylglucosamine Reductase, domain 2"/>
    <property type="match status" value="1"/>
</dbReference>
<dbReference type="GO" id="GO:0050660">
    <property type="term" value="F:flavin adenine dinucleotide binding"/>
    <property type="evidence" value="ECO:0007669"/>
    <property type="project" value="InterPro"/>
</dbReference>
<comment type="caution">
    <text evidence="3">The sequence shown here is derived from an EMBL/GenBank/DDBJ whole genome shotgun (WGS) entry which is preliminary data.</text>
</comment>
<dbReference type="InterPro" id="IPR036318">
    <property type="entry name" value="FAD-bd_PCMH-like_sf"/>
</dbReference>
<evidence type="ECO:0000313" key="4">
    <source>
        <dbReference type="Proteomes" id="UP000439903"/>
    </source>
</evidence>
<protein>
    <submittedName>
        <fullName evidence="3">FAD-binding oxidoreductase</fullName>
    </submittedName>
</protein>
<dbReference type="PROSITE" id="PS00862">
    <property type="entry name" value="OX2_COVAL_FAD"/>
    <property type="match status" value="1"/>
</dbReference>
<dbReference type="GO" id="GO:0016491">
    <property type="term" value="F:oxidoreductase activity"/>
    <property type="evidence" value="ECO:0007669"/>
    <property type="project" value="UniProtKB-KW"/>
</dbReference>
<keyword evidence="2" id="KW-0560">Oxidoreductase</keyword>
<comment type="similarity">
    <text evidence="1">Belongs to the oxygen-dependent FAD-linked oxidoreductase family.</text>
</comment>
<keyword evidence="4" id="KW-1185">Reference proteome</keyword>
<dbReference type="AlphaFoldDB" id="A0A8H4AXB2"/>
<dbReference type="SUPFAM" id="SSF56176">
    <property type="entry name" value="FAD-binding/transporter-associated domain-like"/>
    <property type="match status" value="1"/>
</dbReference>
<dbReference type="Proteomes" id="UP000439903">
    <property type="component" value="Unassembled WGS sequence"/>
</dbReference>